<name>A0ABD3QWZ0_9STRA</name>
<evidence type="ECO:0000256" key="8">
    <source>
        <dbReference type="RuleBase" id="RU363075"/>
    </source>
</evidence>
<feature type="transmembrane region" description="Helical" evidence="8">
    <location>
        <begin position="290"/>
        <end position="310"/>
    </location>
</feature>
<feature type="transmembrane region" description="Helical" evidence="8">
    <location>
        <begin position="490"/>
        <end position="509"/>
    </location>
</feature>
<feature type="transmembrane region" description="Helical" evidence="8">
    <location>
        <begin position="46"/>
        <end position="64"/>
    </location>
</feature>
<evidence type="ECO:0000313" key="10">
    <source>
        <dbReference type="Proteomes" id="UP001516023"/>
    </source>
</evidence>
<feature type="non-terminal residue" evidence="9">
    <location>
        <position position="1"/>
    </location>
</feature>
<feature type="transmembrane region" description="Helical" evidence="8">
    <location>
        <begin position="467"/>
        <end position="484"/>
    </location>
</feature>
<feature type="transmembrane region" description="Helical" evidence="8">
    <location>
        <begin position="193"/>
        <end position="215"/>
    </location>
</feature>
<comment type="similarity">
    <text evidence="8">Belongs to the glycosyltransferase 22 family.</text>
</comment>
<dbReference type="Pfam" id="PF03901">
    <property type="entry name" value="Glyco_transf_22"/>
    <property type="match status" value="2"/>
</dbReference>
<comment type="subcellular location">
    <subcellularLocation>
        <location evidence="1 8">Endoplasmic reticulum membrane</location>
        <topology evidence="1 8">Multi-pass membrane protein</topology>
    </subcellularLocation>
</comment>
<organism evidence="9 10">
    <name type="scientific">Cyclotella cryptica</name>
    <dbReference type="NCBI Taxonomy" id="29204"/>
    <lineage>
        <taxon>Eukaryota</taxon>
        <taxon>Sar</taxon>
        <taxon>Stramenopiles</taxon>
        <taxon>Ochrophyta</taxon>
        <taxon>Bacillariophyta</taxon>
        <taxon>Coscinodiscophyceae</taxon>
        <taxon>Thalassiosirophycidae</taxon>
        <taxon>Stephanodiscales</taxon>
        <taxon>Stephanodiscaceae</taxon>
        <taxon>Cyclotella</taxon>
    </lineage>
</organism>
<dbReference type="InterPro" id="IPR005599">
    <property type="entry name" value="GPI_mannosylTrfase"/>
</dbReference>
<dbReference type="EC" id="2.4.1.-" evidence="8"/>
<dbReference type="PANTHER" id="PTHR22760:SF4">
    <property type="entry name" value="GPI MANNOSYLTRANSFERASE 3"/>
    <property type="match status" value="1"/>
</dbReference>
<dbReference type="Proteomes" id="UP001516023">
    <property type="component" value="Unassembled WGS sequence"/>
</dbReference>
<feature type="transmembrane region" description="Helical" evidence="8">
    <location>
        <begin position="422"/>
        <end position="446"/>
    </location>
</feature>
<gene>
    <name evidence="9" type="ORF">HJC23_008528</name>
</gene>
<reference evidence="9 10" key="1">
    <citation type="journal article" date="2020" name="G3 (Bethesda)">
        <title>Improved Reference Genome for Cyclotella cryptica CCMP332, a Model for Cell Wall Morphogenesis, Salinity Adaptation, and Lipid Production in Diatoms (Bacillariophyta).</title>
        <authorList>
            <person name="Roberts W.R."/>
            <person name="Downey K.M."/>
            <person name="Ruck E.C."/>
            <person name="Traller J.C."/>
            <person name="Alverson A.J."/>
        </authorList>
    </citation>
    <scope>NUCLEOTIDE SEQUENCE [LARGE SCALE GENOMIC DNA]</scope>
    <source>
        <strain evidence="9 10">CCMP332</strain>
    </source>
</reference>
<dbReference type="EMBL" id="JABMIG020000006">
    <property type="protein sequence ID" value="KAL3804713.1"/>
    <property type="molecule type" value="Genomic_DNA"/>
</dbReference>
<protein>
    <recommendedName>
        <fullName evidence="8">Mannosyltransferase</fullName>
        <ecNumber evidence="8">2.4.1.-</ecNumber>
    </recommendedName>
</protein>
<evidence type="ECO:0000256" key="7">
    <source>
        <dbReference type="ARBA" id="ARBA00023136"/>
    </source>
</evidence>
<evidence type="ECO:0000313" key="9">
    <source>
        <dbReference type="EMBL" id="KAL3804713.1"/>
    </source>
</evidence>
<keyword evidence="4 8" id="KW-0812">Transmembrane</keyword>
<evidence type="ECO:0000256" key="2">
    <source>
        <dbReference type="ARBA" id="ARBA00022676"/>
    </source>
</evidence>
<keyword evidence="2 8" id="KW-0328">Glycosyltransferase</keyword>
<evidence type="ECO:0000256" key="4">
    <source>
        <dbReference type="ARBA" id="ARBA00022692"/>
    </source>
</evidence>
<keyword evidence="3" id="KW-0808">Transferase</keyword>
<feature type="transmembrane region" description="Helical" evidence="8">
    <location>
        <begin position="227"/>
        <end position="245"/>
    </location>
</feature>
<feature type="transmembrane region" description="Helical" evidence="8">
    <location>
        <begin position="521"/>
        <end position="541"/>
    </location>
</feature>
<dbReference type="GO" id="GO:0016757">
    <property type="term" value="F:glycosyltransferase activity"/>
    <property type="evidence" value="ECO:0007669"/>
    <property type="project" value="UniProtKB-KW"/>
</dbReference>
<keyword evidence="7 8" id="KW-0472">Membrane</keyword>
<sequence length="766" mass="87068">NIGGGRIYNPRMAMTKPSDSKPVLPRCHLITSIDRFADARGGKPKIILLFLIICLYRLANAWVIRTQFDPDEYWQTLEPAYCMVFGSSYQNDGRLIESDNANSLAYGCALTWEWTRRWMPSNTTTISDQRKNIHMHLLQAMHGPIRSYVSILPTYWYYLACRSFFEWVKRSSSVRLKYFVHQHASRIISKGPALLHAVIVAAPTDLSIWMIACRLENLDSILNRDQSTSWAFWALFFSLTSWFHGYALIRTYANCFETACLALGIVLLGPELFDKPQGHTAHQHRSKAKVAFVLGGLSACVRFTSLAAWIPLGLTVAIRSGFIRSAFVNSGAENLITKKNDRSAKKESTKRISFSGEYFINFKEMYRTLFGLCAFYGAVGIMLGCSIDRIMYGFWAIPSLGNFHFNVLLGLGSLYGTHPFLWYIYAGIPAICGALLPLIIWDVYALSKILFKDTTITPNSQPVSTNARILLLVVIVPYTMLHSFSEHKEFRFLLPILPLLIVVAGHQMAQLIHTIPTRRKSLTVWISSIACLFLNFPHLVYLGTIHQRGPIALNQFLADEISTKTPRDEPINIHFLMSCHSAPLYSHLHIPGIRIRAWHLDCSPDCRSRHDIVCESDAFLDDPLTFIIDAYGNDNNIGSKVCNNKENDQCIDKQCEEHRSKEIPNFIVVMQDDAVKIEKILFHVLGMHHVASIRHTIKSLSWHRKKYTICENPSSETAFCHDAVTVLSLFDIDFEHIEFLLNNFKKENPIENSQVTYVALLILTST</sequence>
<dbReference type="AlphaFoldDB" id="A0ABD3QWZ0"/>
<feature type="transmembrane region" description="Helical" evidence="8">
    <location>
        <begin position="365"/>
        <end position="385"/>
    </location>
</feature>
<evidence type="ECO:0000256" key="1">
    <source>
        <dbReference type="ARBA" id="ARBA00004477"/>
    </source>
</evidence>
<evidence type="ECO:0000256" key="3">
    <source>
        <dbReference type="ARBA" id="ARBA00022679"/>
    </source>
</evidence>
<feature type="transmembrane region" description="Helical" evidence="8">
    <location>
        <begin position="392"/>
        <end position="416"/>
    </location>
</feature>
<accession>A0ABD3QWZ0</accession>
<proteinExistence type="inferred from homology"/>
<comment type="caution">
    <text evidence="9">The sequence shown here is derived from an EMBL/GenBank/DDBJ whole genome shotgun (WGS) entry which is preliminary data.</text>
</comment>
<evidence type="ECO:0000256" key="5">
    <source>
        <dbReference type="ARBA" id="ARBA00022824"/>
    </source>
</evidence>
<dbReference type="GO" id="GO:0005789">
    <property type="term" value="C:endoplasmic reticulum membrane"/>
    <property type="evidence" value="ECO:0007669"/>
    <property type="project" value="UniProtKB-SubCell"/>
</dbReference>
<keyword evidence="10" id="KW-1185">Reference proteome</keyword>
<keyword evidence="5 8" id="KW-0256">Endoplasmic reticulum</keyword>
<dbReference type="PANTHER" id="PTHR22760">
    <property type="entry name" value="GLYCOSYLTRANSFERASE"/>
    <property type="match status" value="1"/>
</dbReference>
<evidence type="ECO:0000256" key="6">
    <source>
        <dbReference type="ARBA" id="ARBA00022989"/>
    </source>
</evidence>
<keyword evidence="6 8" id="KW-1133">Transmembrane helix</keyword>